<accession>A0A5E4ACL6</accession>
<feature type="region of interest" description="Disordered" evidence="1">
    <location>
        <begin position="32"/>
        <end position="66"/>
    </location>
</feature>
<protein>
    <submittedName>
        <fullName evidence="2">Uncharacterized protein</fullName>
    </submittedName>
</protein>
<evidence type="ECO:0000313" key="2">
    <source>
        <dbReference type="EMBL" id="VTJ54769.1"/>
    </source>
</evidence>
<dbReference type="AlphaFoldDB" id="A0A5E4ACL6"/>
<dbReference type="EMBL" id="CABDUW010000041">
    <property type="protein sequence ID" value="VTJ54769.1"/>
    <property type="molecule type" value="Genomic_DNA"/>
</dbReference>
<feature type="non-terminal residue" evidence="2">
    <location>
        <position position="66"/>
    </location>
</feature>
<sequence>SLATSLMDTLTGSGSEGVHLWLLQSCLWAHEAQGGSGDDDEDAPKRHSGKEASSLSVSITHGAEME</sequence>
<gene>
    <name evidence="2" type="ORF">MONAX_5E030509</name>
</gene>
<reference evidence="2" key="1">
    <citation type="submission" date="2019-04" db="EMBL/GenBank/DDBJ databases">
        <authorList>
            <person name="Alioto T."/>
            <person name="Alioto T."/>
        </authorList>
    </citation>
    <scope>NUCLEOTIDE SEQUENCE [LARGE SCALE GENOMIC DNA]</scope>
</reference>
<feature type="non-terminal residue" evidence="2">
    <location>
        <position position="1"/>
    </location>
</feature>
<comment type="caution">
    <text evidence="2">The sequence shown here is derived from an EMBL/GenBank/DDBJ whole genome shotgun (WGS) entry which is preliminary data.</text>
</comment>
<evidence type="ECO:0000256" key="1">
    <source>
        <dbReference type="SAM" id="MobiDB-lite"/>
    </source>
</evidence>
<name>A0A5E4ACL6_MARMO</name>
<proteinExistence type="predicted"/>
<organism evidence="2">
    <name type="scientific">Marmota monax</name>
    <name type="common">Woodchuck</name>
    <dbReference type="NCBI Taxonomy" id="9995"/>
    <lineage>
        <taxon>Eukaryota</taxon>
        <taxon>Metazoa</taxon>
        <taxon>Chordata</taxon>
        <taxon>Craniata</taxon>
        <taxon>Vertebrata</taxon>
        <taxon>Euteleostomi</taxon>
        <taxon>Mammalia</taxon>
        <taxon>Eutheria</taxon>
        <taxon>Euarchontoglires</taxon>
        <taxon>Glires</taxon>
        <taxon>Rodentia</taxon>
        <taxon>Sciuromorpha</taxon>
        <taxon>Sciuridae</taxon>
        <taxon>Xerinae</taxon>
        <taxon>Marmotini</taxon>
        <taxon>Marmota</taxon>
    </lineage>
</organism>